<dbReference type="EMBL" id="MGJB01000014">
    <property type="protein sequence ID" value="OGM98539.1"/>
    <property type="molecule type" value="Genomic_DNA"/>
</dbReference>
<evidence type="ECO:0000256" key="1">
    <source>
        <dbReference type="ARBA" id="ARBA00022515"/>
    </source>
</evidence>
<dbReference type="NCBIfam" id="TIGR00595">
    <property type="entry name" value="priA"/>
    <property type="match status" value="1"/>
</dbReference>
<sequence length="644" mass="73781">MYIIEVVPLTILPANAPQLLSYFFNEKLKKGAMVEVMIGKRNIRAAVATSTPLENQKIILKKSGFQLKKISAIINKDPQVSSKQFKIALWLSKYYYAPLGYCLKTVLPPFFLKRDYEITLQREPLQISAKVPFVQKTLLILSRAKDTLDNILPFIKTAVLEQGQVVLVIPDMSTIGYFYEALAPNYRVSKISSILSNKDFYGAWKKIASGQSDIILGTRQALFMPFANLKLVIVDDVLHEFYKSDMTPKYNTPDLAKVIANLYGAKTIFVSPIIGVENYFYLKNKKYELLDEKKSHLPIKILGTVEEIKNGNFLLFSRELKKNILRLTNPYNQNKKILIFSPRRGHSGVLVCQSCGYAIKCKECGTAFRIHKTTNLILVCHHCSRSLKIPEKCPNCGGFKLKTAGPAGTQKIYEEVRKLLEYNEAKKVPVLILDADVVKNETEEEEIISELQKPHTLILIATQMIFSHRYNIKFDLIGVLNADSLANIPDFRTEERLFYQIEKLLDFQPKNMIIQTYNLENQTILTASDGNYKNFYGKELAIRKVFSYPPYSRLIKLTFRHKYKDKALHESLILSGKLKMAIIQKKLDKKIKLIDSHPTFTEKERGLFVYNIILKVLPELENIKDILQFVPSNWSVDVDPKTII</sequence>
<dbReference type="GO" id="GO:0006302">
    <property type="term" value="P:double-strand break repair"/>
    <property type="evidence" value="ECO:0007669"/>
    <property type="project" value="InterPro"/>
</dbReference>
<evidence type="ECO:0000259" key="8">
    <source>
        <dbReference type="Pfam" id="PF17764"/>
    </source>
</evidence>
<feature type="domain" description="Primosomal protein N' 3' DNA-binding" evidence="8">
    <location>
        <begin position="11"/>
        <end position="108"/>
    </location>
</feature>
<gene>
    <name evidence="9" type="ORF">A2649_00455</name>
</gene>
<keyword evidence="7" id="KW-0238">DNA-binding</keyword>
<dbReference type="Pfam" id="PF17764">
    <property type="entry name" value="PriA_3primeBD"/>
    <property type="match status" value="1"/>
</dbReference>
<dbReference type="PANTHER" id="PTHR30580">
    <property type="entry name" value="PRIMOSOMAL PROTEIN N"/>
    <property type="match status" value="1"/>
</dbReference>
<proteinExistence type="predicted"/>
<keyword evidence="5" id="KW-0862">Zinc</keyword>
<dbReference type="STRING" id="1802661.A2649_00455"/>
<evidence type="ECO:0000256" key="4">
    <source>
        <dbReference type="ARBA" id="ARBA00022741"/>
    </source>
</evidence>
<dbReference type="InterPro" id="IPR005259">
    <property type="entry name" value="PriA"/>
</dbReference>
<keyword evidence="2" id="KW-0235">DNA replication</keyword>
<dbReference type="GO" id="GO:0005524">
    <property type="term" value="F:ATP binding"/>
    <property type="evidence" value="ECO:0007669"/>
    <property type="project" value="UniProtKB-KW"/>
</dbReference>
<dbReference type="GO" id="GO:0043138">
    <property type="term" value="F:3'-5' DNA helicase activity"/>
    <property type="evidence" value="ECO:0007669"/>
    <property type="project" value="TreeGrafter"/>
</dbReference>
<name>A0A1F8EDW4_9BACT</name>
<accession>A0A1F8EDW4</accession>
<dbReference type="AlphaFoldDB" id="A0A1F8EDW4"/>
<evidence type="ECO:0000256" key="5">
    <source>
        <dbReference type="ARBA" id="ARBA00022833"/>
    </source>
</evidence>
<reference evidence="9 10" key="1">
    <citation type="journal article" date="2016" name="Nat. Commun.">
        <title>Thousands of microbial genomes shed light on interconnected biogeochemical processes in an aquifer system.</title>
        <authorList>
            <person name="Anantharaman K."/>
            <person name="Brown C.T."/>
            <person name="Hug L.A."/>
            <person name="Sharon I."/>
            <person name="Castelle C.J."/>
            <person name="Probst A.J."/>
            <person name="Thomas B.C."/>
            <person name="Singh A."/>
            <person name="Wilkins M.J."/>
            <person name="Karaoz U."/>
            <person name="Brodie E.L."/>
            <person name="Williams K.H."/>
            <person name="Hubbard S.S."/>
            <person name="Banfield J.F."/>
        </authorList>
    </citation>
    <scope>NUCLEOTIDE SEQUENCE [LARGE SCALE GENOMIC DNA]</scope>
</reference>
<keyword evidence="3" id="KW-0479">Metal-binding</keyword>
<dbReference type="InterPro" id="IPR041222">
    <property type="entry name" value="PriA_3primeBD"/>
</dbReference>
<keyword evidence="4" id="KW-0547">Nucleotide-binding</keyword>
<keyword evidence="1" id="KW-0639">Primosome</keyword>
<dbReference type="SUPFAM" id="SSF52540">
    <property type="entry name" value="P-loop containing nucleoside triphosphate hydrolases"/>
    <property type="match status" value="1"/>
</dbReference>
<dbReference type="PANTHER" id="PTHR30580:SF0">
    <property type="entry name" value="PRIMOSOMAL PROTEIN N"/>
    <property type="match status" value="1"/>
</dbReference>
<dbReference type="Gene3D" id="3.40.50.300">
    <property type="entry name" value="P-loop containing nucleotide triphosphate hydrolases"/>
    <property type="match status" value="1"/>
</dbReference>
<evidence type="ECO:0000256" key="2">
    <source>
        <dbReference type="ARBA" id="ARBA00022705"/>
    </source>
</evidence>
<dbReference type="Gene3D" id="3.40.1440.60">
    <property type="entry name" value="PriA, 3(prime) DNA-binding domain"/>
    <property type="match status" value="1"/>
</dbReference>
<protein>
    <submittedName>
        <fullName evidence="9">Primosomal protein N</fullName>
    </submittedName>
</protein>
<dbReference type="InterPro" id="IPR027417">
    <property type="entry name" value="P-loop_NTPase"/>
</dbReference>
<dbReference type="Proteomes" id="UP000176893">
    <property type="component" value="Unassembled WGS sequence"/>
</dbReference>
<comment type="caution">
    <text evidence="9">The sequence shown here is derived from an EMBL/GenBank/DDBJ whole genome shotgun (WGS) entry which is preliminary data.</text>
</comment>
<dbReference type="GO" id="GO:0006310">
    <property type="term" value="P:DNA recombination"/>
    <property type="evidence" value="ECO:0007669"/>
    <property type="project" value="InterPro"/>
</dbReference>
<evidence type="ECO:0000313" key="10">
    <source>
        <dbReference type="Proteomes" id="UP000176893"/>
    </source>
</evidence>
<evidence type="ECO:0000313" key="9">
    <source>
        <dbReference type="EMBL" id="OGM98539.1"/>
    </source>
</evidence>
<dbReference type="InterPro" id="IPR042115">
    <property type="entry name" value="PriA_3primeBD_sf"/>
</dbReference>
<evidence type="ECO:0000256" key="3">
    <source>
        <dbReference type="ARBA" id="ARBA00022723"/>
    </source>
</evidence>
<keyword evidence="6" id="KW-0067">ATP-binding</keyword>
<organism evidence="9 10">
    <name type="scientific">Candidatus Yanofskybacteria bacterium RIFCSPHIGHO2_01_FULL_41_26</name>
    <dbReference type="NCBI Taxonomy" id="1802661"/>
    <lineage>
        <taxon>Bacteria</taxon>
        <taxon>Candidatus Yanofskyibacteriota</taxon>
    </lineage>
</organism>
<dbReference type="GO" id="GO:0003677">
    <property type="term" value="F:DNA binding"/>
    <property type="evidence" value="ECO:0007669"/>
    <property type="project" value="UniProtKB-KW"/>
</dbReference>
<dbReference type="GO" id="GO:0006270">
    <property type="term" value="P:DNA replication initiation"/>
    <property type="evidence" value="ECO:0007669"/>
    <property type="project" value="TreeGrafter"/>
</dbReference>
<evidence type="ECO:0000256" key="6">
    <source>
        <dbReference type="ARBA" id="ARBA00022840"/>
    </source>
</evidence>
<evidence type="ECO:0000256" key="7">
    <source>
        <dbReference type="ARBA" id="ARBA00023125"/>
    </source>
</evidence>